<proteinExistence type="inferred from homology"/>
<dbReference type="Gene3D" id="1.10.530.10">
    <property type="match status" value="1"/>
</dbReference>
<name>A0A261UP16_9BORD</name>
<gene>
    <name evidence="3" type="ORF">CAL28_10710</name>
</gene>
<dbReference type="Proteomes" id="UP000215767">
    <property type="component" value="Unassembled WGS sequence"/>
</dbReference>
<reference evidence="4" key="1">
    <citation type="submission" date="2017-05" db="EMBL/GenBank/DDBJ databases">
        <title>Complete and WGS of Bordetella genogroups.</title>
        <authorList>
            <person name="Spilker T."/>
            <person name="Lipuma J."/>
        </authorList>
    </citation>
    <scope>NUCLEOTIDE SEQUENCE [LARGE SCALE GENOMIC DNA]</scope>
    <source>
        <strain evidence="4">AU8856</strain>
    </source>
</reference>
<dbReference type="CDD" id="cd00254">
    <property type="entry name" value="LT-like"/>
    <property type="match status" value="1"/>
</dbReference>
<dbReference type="PANTHER" id="PTHR37423:SF2">
    <property type="entry name" value="MEMBRANE-BOUND LYTIC MUREIN TRANSGLYCOSYLASE C"/>
    <property type="match status" value="1"/>
</dbReference>
<dbReference type="SUPFAM" id="SSF53955">
    <property type="entry name" value="Lysozyme-like"/>
    <property type="match status" value="1"/>
</dbReference>
<organism evidence="3 4">
    <name type="scientific">Bordetella genomosp. 11</name>
    <dbReference type="NCBI Taxonomy" id="1416808"/>
    <lineage>
        <taxon>Bacteria</taxon>
        <taxon>Pseudomonadati</taxon>
        <taxon>Pseudomonadota</taxon>
        <taxon>Betaproteobacteria</taxon>
        <taxon>Burkholderiales</taxon>
        <taxon>Alcaligenaceae</taxon>
        <taxon>Bordetella</taxon>
    </lineage>
</organism>
<comment type="similarity">
    <text evidence="1">Belongs to the transglycosylase Slt family.</text>
</comment>
<keyword evidence="4" id="KW-1185">Reference proteome</keyword>
<dbReference type="AlphaFoldDB" id="A0A261UP16"/>
<dbReference type="EMBL" id="NEVS01000004">
    <property type="protein sequence ID" value="OZI63287.1"/>
    <property type="molecule type" value="Genomic_DNA"/>
</dbReference>
<dbReference type="InterPro" id="IPR008258">
    <property type="entry name" value="Transglycosylase_SLT_dom_1"/>
</dbReference>
<evidence type="ECO:0000256" key="1">
    <source>
        <dbReference type="ARBA" id="ARBA00007734"/>
    </source>
</evidence>
<dbReference type="OrthoDB" id="92254at2"/>
<accession>A0A261UP16</accession>
<protein>
    <recommendedName>
        <fullName evidence="2">Transglycosylase SLT domain-containing protein</fullName>
    </recommendedName>
</protein>
<evidence type="ECO:0000259" key="2">
    <source>
        <dbReference type="Pfam" id="PF01464"/>
    </source>
</evidence>
<dbReference type="InterPro" id="IPR023346">
    <property type="entry name" value="Lysozyme-like_dom_sf"/>
</dbReference>
<evidence type="ECO:0000313" key="4">
    <source>
        <dbReference type="Proteomes" id="UP000215767"/>
    </source>
</evidence>
<dbReference type="PANTHER" id="PTHR37423">
    <property type="entry name" value="SOLUBLE LYTIC MUREIN TRANSGLYCOSYLASE-RELATED"/>
    <property type="match status" value="1"/>
</dbReference>
<comment type="caution">
    <text evidence="3">The sequence shown here is derived from an EMBL/GenBank/DDBJ whole genome shotgun (WGS) entry which is preliminary data.</text>
</comment>
<dbReference type="Pfam" id="PF01464">
    <property type="entry name" value="SLT"/>
    <property type="match status" value="1"/>
</dbReference>
<feature type="domain" description="Transglycosylase SLT" evidence="2">
    <location>
        <begin position="296"/>
        <end position="389"/>
    </location>
</feature>
<sequence>MAISKVRNEALALLGVFTAGLGIKNFVGQTITQEAALNRVSENLSMSAQDLATWQLAAKNAGGTMEGMTAQLKESADAVANFKAGFGADSGMQFFFRMGGTTQDLKDGNSYLMARAKIVADIYKTDRQRAAVVAQGLGLDQAQFNLYRLGPQGIAQRRAEQAPLANELAAQSAGAEALRRKYDSAMNRFSAVGVNVLNAAMPSIDLIVDKIIELGNWIVDHKDQLNAAIKAFVDGMTELLGAVGKFVTKAFPQQVRDQANASKDPVKAYMDAAHDALKDAVTGGIKYDDPRLNDYATQVEKREGLPAGLLNSIKNRGERSNPDQVSPKGAMGVMQFMPDTWKQYGKGDPKDPYASIDAAGRYFKDLLKRYNGNVDAAITEYNGGVAQARAVQVGGTPSTPETIAYLERVRRGLPTDSTAAVVNAAQAAPTVAAGNTSTSTTTTETNFNGPITIHTPATDGHGIMRDLVQGAGNLTLATQANTGLR</sequence>
<evidence type="ECO:0000313" key="3">
    <source>
        <dbReference type="EMBL" id="OZI63287.1"/>
    </source>
</evidence>